<protein>
    <submittedName>
        <fullName evidence="1">Uncharacterized protein</fullName>
    </submittedName>
</protein>
<accession>A0A498R9F4</accession>
<organism evidence="1 2">
    <name type="scientific">Lucifera butyrica</name>
    <dbReference type="NCBI Taxonomy" id="1351585"/>
    <lineage>
        <taxon>Bacteria</taxon>
        <taxon>Bacillati</taxon>
        <taxon>Bacillota</taxon>
        <taxon>Negativicutes</taxon>
        <taxon>Veillonellales</taxon>
        <taxon>Veillonellaceae</taxon>
        <taxon>Lucifera</taxon>
    </lineage>
</organism>
<dbReference type="AlphaFoldDB" id="A0A498R9F4"/>
<evidence type="ECO:0000313" key="1">
    <source>
        <dbReference type="EMBL" id="VBB09336.1"/>
    </source>
</evidence>
<dbReference type="RefSeq" id="WP_207858342.1">
    <property type="nucleotide sequence ID" value="NZ_UPPP01000116.1"/>
</dbReference>
<sequence>MTNEEFQKMVLEKFAQLDDKIVTLATKDDIANMATKDDIANMATKDDIANMATKDDIANMATKDDIANMATKDDIANMATKDDIANLPTREELHKVIAEQQKDIVAMLQIMDKKLTTIQETQVIQGESINILAMRQLQCESEIAALKKAK</sequence>
<proteinExistence type="predicted"/>
<dbReference type="Proteomes" id="UP000277811">
    <property type="component" value="Unassembled WGS sequence"/>
</dbReference>
<dbReference type="EMBL" id="UPPP01000116">
    <property type="protein sequence ID" value="VBB09336.1"/>
    <property type="molecule type" value="Genomic_DNA"/>
</dbReference>
<gene>
    <name evidence="1" type="ORF">LUCI_4626</name>
</gene>
<keyword evidence="2" id="KW-1185">Reference proteome</keyword>
<name>A0A498R9F4_9FIRM</name>
<evidence type="ECO:0000313" key="2">
    <source>
        <dbReference type="Proteomes" id="UP000277811"/>
    </source>
</evidence>
<reference evidence="1 2" key="1">
    <citation type="submission" date="2018-06" db="EMBL/GenBank/DDBJ databases">
        <authorList>
            <person name="Strepis N."/>
        </authorList>
    </citation>
    <scope>NUCLEOTIDE SEQUENCE [LARGE SCALE GENOMIC DNA]</scope>
    <source>
        <strain evidence="1">LUCI</strain>
    </source>
</reference>